<comment type="caution">
    <text evidence="1">The sequence shown here is derived from an EMBL/GenBank/DDBJ whole genome shotgun (WGS) entry which is preliminary data.</text>
</comment>
<dbReference type="Proteomes" id="UP001180020">
    <property type="component" value="Unassembled WGS sequence"/>
</dbReference>
<name>A0AAV9EB34_ACOCL</name>
<organism evidence="1 2">
    <name type="scientific">Acorus calamus</name>
    <name type="common">Sweet flag</name>
    <dbReference type="NCBI Taxonomy" id="4465"/>
    <lineage>
        <taxon>Eukaryota</taxon>
        <taxon>Viridiplantae</taxon>
        <taxon>Streptophyta</taxon>
        <taxon>Embryophyta</taxon>
        <taxon>Tracheophyta</taxon>
        <taxon>Spermatophyta</taxon>
        <taxon>Magnoliopsida</taxon>
        <taxon>Liliopsida</taxon>
        <taxon>Acoraceae</taxon>
        <taxon>Acorus</taxon>
    </lineage>
</organism>
<dbReference type="AlphaFoldDB" id="A0AAV9EB34"/>
<protein>
    <recommendedName>
        <fullName evidence="3">DUF4283 domain-containing protein</fullName>
    </recommendedName>
</protein>
<proteinExistence type="predicted"/>
<dbReference type="InterPro" id="IPR040256">
    <property type="entry name" value="At4g02000-like"/>
</dbReference>
<dbReference type="PANTHER" id="PTHR31286:SF99">
    <property type="entry name" value="DUF4283 DOMAIN-CONTAINING PROTEIN"/>
    <property type="match status" value="1"/>
</dbReference>
<dbReference type="PANTHER" id="PTHR31286">
    <property type="entry name" value="GLYCINE-RICH CELL WALL STRUCTURAL PROTEIN 1.8-LIKE"/>
    <property type="match status" value="1"/>
</dbReference>
<evidence type="ECO:0000313" key="1">
    <source>
        <dbReference type="EMBL" id="KAK1309262.1"/>
    </source>
</evidence>
<reference evidence="1" key="1">
    <citation type="journal article" date="2023" name="Nat. Commun.">
        <title>Diploid and tetraploid genomes of Acorus and the evolution of monocots.</title>
        <authorList>
            <person name="Ma L."/>
            <person name="Liu K.W."/>
            <person name="Li Z."/>
            <person name="Hsiao Y.Y."/>
            <person name="Qi Y."/>
            <person name="Fu T."/>
            <person name="Tang G.D."/>
            <person name="Zhang D."/>
            <person name="Sun W.H."/>
            <person name="Liu D.K."/>
            <person name="Li Y."/>
            <person name="Chen G.Z."/>
            <person name="Liu X.D."/>
            <person name="Liao X.Y."/>
            <person name="Jiang Y.T."/>
            <person name="Yu X."/>
            <person name="Hao Y."/>
            <person name="Huang J."/>
            <person name="Zhao X.W."/>
            <person name="Ke S."/>
            <person name="Chen Y.Y."/>
            <person name="Wu W.L."/>
            <person name="Hsu J.L."/>
            <person name="Lin Y.F."/>
            <person name="Huang M.D."/>
            <person name="Li C.Y."/>
            <person name="Huang L."/>
            <person name="Wang Z.W."/>
            <person name="Zhao X."/>
            <person name="Zhong W.Y."/>
            <person name="Peng D.H."/>
            <person name="Ahmad S."/>
            <person name="Lan S."/>
            <person name="Zhang J.S."/>
            <person name="Tsai W.C."/>
            <person name="Van de Peer Y."/>
            <person name="Liu Z.J."/>
        </authorList>
    </citation>
    <scope>NUCLEOTIDE SEQUENCE</scope>
    <source>
        <strain evidence="1">CP</strain>
    </source>
</reference>
<sequence>MWGFFAADWSSQSFSISSERARMTSGSEEDLLAVLMGGPWIIQDHLLSLQRWRDNFDPSTATFEITPVWLRFPNLPLDFWDGLTLTEIAAFAGTPI</sequence>
<evidence type="ECO:0008006" key="3">
    <source>
        <dbReference type="Google" id="ProtNLM"/>
    </source>
</evidence>
<keyword evidence="2" id="KW-1185">Reference proteome</keyword>
<accession>A0AAV9EB34</accession>
<dbReference type="EMBL" id="JAUJYO010000009">
    <property type="protein sequence ID" value="KAK1309262.1"/>
    <property type="molecule type" value="Genomic_DNA"/>
</dbReference>
<evidence type="ECO:0000313" key="2">
    <source>
        <dbReference type="Proteomes" id="UP001180020"/>
    </source>
</evidence>
<reference evidence="1" key="2">
    <citation type="submission" date="2023-06" db="EMBL/GenBank/DDBJ databases">
        <authorList>
            <person name="Ma L."/>
            <person name="Liu K.-W."/>
            <person name="Li Z."/>
            <person name="Hsiao Y.-Y."/>
            <person name="Qi Y."/>
            <person name="Fu T."/>
            <person name="Tang G."/>
            <person name="Zhang D."/>
            <person name="Sun W.-H."/>
            <person name="Liu D.-K."/>
            <person name="Li Y."/>
            <person name="Chen G.-Z."/>
            <person name="Liu X.-D."/>
            <person name="Liao X.-Y."/>
            <person name="Jiang Y.-T."/>
            <person name="Yu X."/>
            <person name="Hao Y."/>
            <person name="Huang J."/>
            <person name="Zhao X.-W."/>
            <person name="Ke S."/>
            <person name="Chen Y.-Y."/>
            <person name="Wu W.-L."/>
            <person name="Hsu J.-L."/>
            <person name="Lin Y.-F."/>
            <person name="Huang M.-D."/>
            <person name="Li C.-Y."/>
            <person name="Huang L."/>
            <person name="Wang Z.-W."/>
            <person name="Zhao X."/>
            <person name="Zhong W.-Y."/>
            <person name="Peng D.-H."/>
            <person name="Ahmad S."/>
            <person name="Lan S."/>
            <person name="Zhang J.-S."/>
            <person name="Tsai W.-C."/>
            <person name="Van De Peer Y."/>
            <person name="Liu Z.-J."/>
        </authorList>
    </citation>
    <scope>NUCLEOTIDE SEQUENCE</scope>
    <source>
        <strain evidence="1">CP</strain>
        <tissue evidence="1">Leaves</tissue>
    </source>
</reference>
<gene>
    <name evidence="1" type="ORF">QJS10_CPA09g00564</name>
</gene>